<evidence type="ECO:0000313" key="4">
    <source>
        <dbReference type="Proteomes" id="UP000226191"/>
    </source>
</evidence>
<dbReference type="Proteomes" id="UP000226191">
    <property type="component" value="Unassembled WGS sequence"/>
</dbReference>
<protein>
    <submittedName>
        <fullName evidence="1">Arsenite oxidase</fullName>
    </submittedName>
</protein>
<evidence type="ECO:0000313" key="1">
    <source>
        <dbReference type="EMBL" id="PGF31339.1"/>
    </source>
</evidence>
<reference evidence="1 4" key="1">
    <citation type="submission" date="2017-02" db="EMBL/GenBank/DDBJ databases">
        <title>Prevalence of linear plasmids in Cutibacterium acnes isolates obtained from cancerous prostatic tissue.</title>
        <authorList>
            <person name="Davidsson S."/>
            <person name="Bruggemann H."/>
        </authorList>
    </citation>
    <scope>NUCLEOTIDE SEQUENCE [LARGE SCALE GENOMIC DNA]</scope>
    <source>
        <strain evidence="1 4">11-78</strain>
    </source>
</reference>
<dbReference type="AlphaFoldDB" id="A0A2C6LJ92"/>
<evidence type="ECO:0000313" key="2">
    <source>
        <dbReference type="EMBL" id="PHJ26146.1"/>
    </source>
</evidence>
<comment type="caution">
    <text evidence="1">The sequence shown here is derived from an EMBL/GenBank/DDBJ whole genome shotgun (WGS) entry which is preliminary data.</text>
</comment>
<dbReference type="Proteomes" id="UP000223982">
    <property type="component" value="Plasmid p09_09"/>
</dbReference>
<keyword evidence="2" id="KW-0614">Plasmid</keyword>
<accession>A0A2C6LJ92</accession>
<dbReference type="EMBL" id="MVCE01000013">
    <property type="protein sequence ID" value="PGF31339.1"/>
    <property type="molecule type" value="Genomic_DNA"/>
</dbReference>
<evidence type="ECO:0000313" key="3">
    <source>
        <dbReference type="Proteomes" id="UP000223982"/>
    </source>
</evidence>
<geneLocation type="plasmid" evidence="2 3">
    <name>p09_09</name>
</geneLocation>
<gene>
    <name evidence="2" type="ORF">APS60_12425</name>
    <name evidence="1" type="ORF">B1B09_12495</name>
</gene>
<proteinExistence type="predicted"/>
<organism evidence="1 4">
    <name type="scientific">Cutibacterium acnes</name>
    <name type="common">Propionibacterium acnes</name>
    <dbReference type="NCBI Taxonomy" id="1747"/>
    <lineage>
        <taxon>Bacteria</taxon>
        <taxon>Bacillati</taxon>
        <taxon>Actinomycetota</taxon>
        <taxon>Actinomycetes</taxon>
        <taxon>Propionibacteriales</taxon>
        <taxon>Propionibacteriaceae</taxon>
        <taxon>Cutibacterium</taxon>
    </lineage>
</organism>
<reference evidence="2 3" key="2">
    <citation type="submission" date="2017-02" db="EMBL/GenBank/DDBJ databases">
        <title>Prevalence of linear plasmids in Propionibacterium acnes isolates obtained from cancerous prostatic tissue.</title>
        <authorList>
            <person name="Davidsson S."/>
            <person name="Bruggemann H."/>
        </authorList>
    </citation>
    <scope>NUCLEOTIDE SEQUENCE [LARGE SCALE GENOMIC DNA]</scope>
    <source>
        <strain evidence="2 3">09-9</strain>
        <plasmid evidence="2 3">p09_09</plasmid>
    </source>
</reference>
<name>A0A2C6LJ92_CUTAC</name>
<dbReference type="EMBL" id="LKVB01000016">
    <property type="protein sequence ID" value="PHJ26146.1"/>
    <property type="molecule type" value="Genomic_DNA"/>
</dbReference>
<sequence>MWGSREAWRQAHDAIWAHDETELSDTFVPWAWDQSGSQRTVRRLPRGVAVVRRS</sequence>